<keyword evidence="3" id="KW-1185">Reference proteome</keyword>
<dbReference type="OrthoDB" id="252085at2759"/>
<accession>K2NVM2</accession>
<sequence length="907" mass="100531">MQGTQRGFGLGVSWERARRGGGSQAKAISRYKNTAALNARWETAGEGHFKGTRDREIGRGNGRGSEAVNEVVESVLTTVQASPLPAASAPLIPLVPSVRMDSPVSSIASTPRMHEKEETSGALTPKLCDDVYSTKDEKSLCFEFEEEKEEATVDSNDSQLASSHNPLLTHLEEKALSSAEKATTSSTATLLTEKIVSNWLPVVPKWSGRDEFRGIATSSAKWTQSFTRTAQPDRARNTSRNYNPLRDTSHVTFGSYPCRSHSAHESTRRMQNGKKKFEEEGEPGDDEKMTTMMKRAVSSKSYAALLPPMCHTAIKLGSQRNGRQPKENKRAVSVRQASVVRRHMSAPQARKRTAVFLSSGRDEKSTGHSVQKKGVASRDSDNSWTKEGSVHLGVGSYAQMAARRREYMEYMQKAKPLLTSHSTNNSSRSSGWNNMKHLHGGKATCLVLREPTSGIDSPKELLRVDYTAYWRYLAALLKQNGDKKTGQTDVSMTRLFGALKSRRSPYTGLTWREFKSLFYLSNSFSLNTTSSFPLHAGGTEPTTEMQEDPFLVLSMLMRPSCAACGPDARELQMLYLLSNGGKERIVTQPTREWLYESVPTVSPSKFSPITPPKKQPHTLESSRKKNSACVKEGTPSESPFSYASQFSTTPHVTGCSDNKLDRKLFFIAMNSDTVELKKHEAEKRRGFNDNEDHDLSGVFPFTTSPVSNAGGHLSDVIYSPKTTESEATLGNVYGTRDEQQEPQGTKYTPDTTDASSVQSICEQACENSEGGICKKSNALGTKPAQHFPGMYENYMERCEVDLKRSHVNGTTYMTPYVHSVMKSTDAHVDKACDVGGSKEGIEKKGKDEDTLATWAAERRSLEEKLIIIAAERDMLMDQLRIYTKYNEEKQKKRKETQSQQTPSGTVS</sequence>
<protein>
    <submittedName>
        <fullName evidence="2">Uncharacterized protein</fullName>
    </submittedName>
</protein>
<reference evidence="2 3" key="1">
    <citation type="journal article" date="2012" name="BMC Genomics">
        <title>Comparative genomic analysis of human infective Trypanosoma cruzi lineages with the bat-restricted subspecies T. cruzi marinkellei.</title>
        <authorList>
            <person name="Franzen O."/>
            <person name="Talavera-Lopez C."/>
            <person name="Ochaya S."/>
            <person name="Butler C.E."/>
            <person name="Messenger L.A."/>
            <person name="Lewis M.D."/>
            <person name="Llewellyn M.S."/>
            <person name="Marinkelle C.J."/>
            <person name="Tyler K.M."/>
            <person name="Miles M.A."/>
            <person name="Andersson B."/>
        </authorList>
    </citation>
    <scope>NUCLEOTIDE SEQUENCE [LARGE SCALE GENOMIC DNA]</scope>
    <source>
        <strain evidence="2 3">B7</strain>
    </source>
</reference>
<dbReference type="EMBL" id="AHKC01001870">
    <property type="protein sequence ID" value="EKF39036.1"/>
    <property type="molecule type" value="Genomic_DNA"/>
</dbReference>
<feature type="region of interest" description="Disordered" evidence="1">
    <location>
        <begin position="227"/>
        <end position="287"/>
    </location>
</feature>
<dbReference type="Proteomes" id="UP000007350">
    <property type="component" value="Unassembled WGS sequence"/>
</dbReference>
<organism evidence="2 3">
    <name type="scientific">Trypanosoma cruzi marinkellei</name>
    <dbReference type="NCBI Taxonomy" id="85056"/>
    <lineage>
        <taxon>Eukaryota</taxon>
        <taxon>Discoba</taxon>
        <taxon>Euglenozoa</taxon>
        <taxon>Kinetoplastea</taxon>
        <taxon>Metakinetoplastina</taxon>
        <taxon>Trypanosomatida</taxon>
        <taxon>Trypanosomatidae</taxon>
        <taxon>Trypanosoma</taxon>
        <taxon>Schizotrypanum</taxon>
    </lineage>
</organism>
<feature type="compositionally biased region" description="Basic residues" evidence="1">
    <location>
        <begin position="340"/>
        <end position="353"/>
    </location>
</feature>
<feature type="compositionally biased region" description="Polar residues" evidence="1">
    <location>
        <begin position="635"/>
        <end position="645"/>
    </location>
</feature>
<dbReference type="AlphaFoldDB" id="K2NVM2"/>
<evidence type="ECO:0000313" key="3">
    <source>
        <dbReference type="Proteomes" id="UP000007350"/>
    </source>
</evidence>
<feature type="region of interest" description="Disordered" evidence="1">
    <location>
        <begin position="887"/>
        <end position="907"/>
    </location>
</feature>
<evidence type="ECO:0000313" key="2">
    <source>
        <dbReference type="EMBL" id="EKF39036.1"/>
    </source>
</evidence>
<comment type="caution">
    <text evidence="2">The sequence shown here is derived from an EMBL/GenBank/DDBJ whole genome shotgun (WGS) entry which is preliminary data.</text>
</comment>
<feature type="compositionally biased region" description="Polar residues" evidence="1">
    <location>
        <begin position="897"/>
        <end position="907"/>
    </location>
</feature>
<feature type="region of interest" description="Disordered" evidence="1">
    <location>
        <begin position="601"/>
        <end position="645"/>
    </location>
</feature>
<feature type="region of interest" description="Disordered" evidence="1">
    <location>
        <begin position="315"/>
        <end position="388"/>
    </location>
</feature>
<evidence type="ECO:0000256" key="1">
    <source>
        <dbReference type="SAM" id="MobiDB-lite"/>
    </source>
</evidence>
<gene>
    <name evidence="2" type="ORF">MOQ_000744</name>
</gene>
<name>K2NVM2_TRYCR</name>
<proteinExistence type="predicted"/>